<keyword evidence="1" id="KW-1133">Transmembrane helix</keyword>
<proteinExistence type="predicted"/>
<organism evidence="2 3">
    <name type="scientific">Flavobacterium frigoritolerans</name>
    <dbReference type="NCBI Taxonomy" id="2987686"/>
    <lineage>
        <taxon>Bacteria</taxon>
        <taxon>Pseudomonadati</taxon>
        <taxon>Bacteroidota</taxon>
        <taxon>Flavobacteriia</taxon>
        <taxon>Flavobacteriales</taxon>
        <taxon>Flavobacteriaceae</taxon>
        <taxon>Flavobacterium</taxon>
    </lineage>
</organism>
<reference evidence="2" key="1">
    <citation type="submission" date="2022-10" db="EMBL/GenBank/DDBJ databases">
        <title>Two novel species of Flavobacterium.</title>
        <authorList>
            <person name="Liu Q."/>
            <person name="Xin Y.-H."/>
        </authorList>
    </citation>
    <scope>NUCLEOTIDE SEQUENCE</scope>
    <source>
        <strain evidence="2">LS1R47</strain>
    </source>
</reference>
<keyword evidence="3" id="KW-1185">Reference proteome</keyword>
<evidence type="ECO:0008006" key="4">
    <source>
        <dbReference type="Google" id="ProtNLM"/>
    </source>
</evidence>
<sequence length="185" mass="21905">MKLREGEVLVQEIRHTKEIPFRLEDLFTIPIFTINFIILIILLKPSEDSEINNHKELYYYIIVPILISFYLFLTIGRISIRLFKTKSTKFFLTNQRIIFRDLNSEIINESFKLENLILNYKEKANDSGYIIIKKQEEIAKSEETSFISQRGINFFEEKNVIYNIANVKSVFNLIIATKNELTKNK</sequence>
<protein>
    <recommendedName>
        <fullName evidence="4">PH domain-containing protein</fullName>
    </recommendedName>
</protein>
<keyword evidence="1" id="KW-0472">Membrane</keyword>
<evidence type="ECO:0000313" key="2">
    <source>
        <dbReference type="EMBL" id="MCV9931155.1"/>
    </source>
</evidence>
<dbReference type="AlphaFoldDB" id="A0A9X2ZKM8"/>
<evidence type="ECO:0000256" key="1">
    <source>
        <dbReference type="SAM" id="Phobius"/>
    </source>
</evidence>
<accession>A0A9X2ZKM8</accession>
<comment type="caution">
    <text evidence="2">The sequence shown here is derived from an EMBL/GenBank/DDBJ whole genome shotgun (WGS) entry which is preliminary data.</text>
</comment>
<keyword evidence="1" id="KW-0812">Transmembrane</keyword>
<gene>
    <name evidence="2" type="ORF">OIU80_02575</name>
</gene>
<dbReference type="Proteomes" id="UP001151133">
    <property type="component" value="Unassembled WGS sequence"/>
</dbReference>
<evidence type="ECO:0000313" key="3">
    <source>
        <dbReference type="Proteomes" id="UP001151133"/>
    </source>
</evidence>
<dbReference type="RefSeq" id="WP_264285532.1">
    <property type="nucleotide sequence ID" value="NZ_JAOZEV010000002.1"/>
</dbReference>
<name>A0A9X2ZKM8_9FLAO</name>
<feature type="transmembrane region" description="Helical" evidence="1">
    <location>
        <begin position="26"/>
        <end position="45"/>
    </location>
</feature>
<dbReference type="EMBL" id="JAOZEV010000002">
    <property type="protein sequence ID" value="MCV9931155.1"/>
    <property type="molecule type" value="Genomic_DNA"/>
</dbReference>
<feature type="transmembrane region" description="Helical" evidence="1">
    <location>
        <begin position="57"/>
        <end position="80"/>
    </location>
</feature>